<evidence type="ECO:0008006" key="4">
    <source>
        <dbReference type="Google" id="ProtNLM"/>
    </source>
</evidence>
<dbReference type="NCBIfam" id="TIGR00654">
    <property type="entry name" value="PhzF_family"/>
    <property type="match status" value="1"/>
</dbReference>
<dbReference type="Pfam" id="PF02567">
    <property type="entry name" value="PhzC-PhzF"/>
    <property type="match status" value="1"/>
</dbReference>
<dbReference type="AlphaFoldDB" id="A0A427YGR2"/>
<dbReference type="PANTHER" id="PTHR13774">
    <property type="entry name" value="PHENAZINE BIOSYNTHESIS PROTEIN"/>
    <property type="match status" value="1"/>
</dbReference>
<gene>
    <name evidence="2" type="ORF">EHS25_001675</name>
</gene>
<protein>
    <recommendedName>
        <fullName evidence="4">Phenazine biosynthesis protein</fullName>
    </recommendedName>
</protein>
<dbReference type="SUPFAM" id="SSF54506">
    <property type="entry name" value="Diaminopimelate epimerase-like"/>
    <property type="match status" value="1"/>
</dbReference>
<proteinExistence type="predicted"/>
<dbReference type="Proteomes" id="UP000279259">
    <property type="component" value="Unassembled WGS sequence"/>
</dbReference>
<name>A0A427YGR2_9TREE</name>
<dbReference type="GO" id="GO:0005737">
    <property type="term" value="C:cytoplasm"/>
    <property type="evidence" value="ECO:0007669"/>
    <property type="project" value="TreeGrafter"/>
</dbReference>
<reference evidence="2 3" key="1">
    <citation type="submission" date="2018-11" db="EMBL/GenBank/DDBJ databases">
        <title>Genome sequence of Saitozyma podzolica DSM 27192.</title>
        <authorList>
            <person name="Aliyu H."/>
            <person name="Gorte O."/>
            <person name="Ochsenreither K."/>
        </authorList>
    </citation>
    <scope>NUCLEOTIDE SEQUENCE [LARGE SCALE GENOMIC DNA]</scope>
    <source>
        <strain evidence="2 3">DSM 27192</strain>
    </source>
</reference>
<dbReference type="PIRSF" id="PIRSF016184">
    <property type="entry name" value="PhzC_PhzF"/>
    <property type="match status" value="1"/>
</dbReference>
<evidence type="ECO:0000313" key="2">
    <source>
        <dbReference type="EMBL" id="RSH90341.1"/>
    </source>
</evidence>
<dbReference type="PANTHER" id="PTHR13774:SF32">
    <property type="entry name" value="ANTISENSE-ENHANCING SEQUENCE 1"/>
    <property type="match status" value="1"/>
</dbReference>
<dbReference type="Gene3D" id="3.10.310.10">
    <property type="entry name" value="Diaminopimelate Epimerase, Chain A, domain 1"/>
    <property type="match status" value="2"/>
</dbReference>
<dbReference type="STRING" id="1890683.A0A427YGR2"/>
<feature type="active site" evidence="1">
    <location>
        <position position="45"/>
    </location>
</feature>
<dbReference type="EMBL" id="RSCD01000011">
    <property type="protein sequence ID" value="RSH90341.1"/>
    <property type="molecule type" value="Genomic_DNA"/>
</dbReference>
<accession>A0A427YGR2</accession>
<comment type="caution">
    <text evidence="2">The sequence shown here is derived from an EMBL/GenBank/DDBJ whole genome shotgun (WGS) entry which is preliminary data.</text>
</comment>
<keyword evidence="3" id="KW-1185">Reference proteome</keyword>
<dbReference type="InterPro" id="IPR003719">
    <property type="entry name" value="Phenazine_PhzF-like"/>
</dbReference>
<evidence type="ECO:0000313" key="3">
    <source>
        <dbReference type="Proteomes" id="UP000279259"/>
    </source>
</evidence>
<organism evidence="2 3">
    <name type="scientific">Saitozyma podzolica</name>
    <dbReference type="NCBI Taxonomy" id="1890683"/>
    <lineage>
        <taxon>Eukaryota</taxon>
        <taxon>Fungi</taxon>
        <taxon>Dikarya</taxon>
        <taxon>Basidiomycota</taxon>
        <taxon>Agaricomycotina</taxon>
        <taxon>Tremellomycetes</taxon>
        <taxon>Tremellales</taxon>
        <taxon>Trimorphomycetaceae</taxon>
        <taxon>Saitozyma</taxon>
    </lineage>
</organism>
<dbReference type="GO" id="GO:0016853">
    <property type="term" value="F:isomerase activity"/>
    <property type="evidence" value="ECO:0007669"/>
    <property type="project" value="TreeGrafter"/>
</dbReference>
<sequence>MRAYKVVDAFSSRSFKGNPVAVILEAEGLSDSDMQSIARWTNLSETTFLLPAKDPAATYRLRIFTPRSELPFAGHPTLGSAHAVLEAGLHAPRDGVLVQECAQGLVRIAVQEQRGIRHLVLDLPAAKVTPLNPEDVDELEAIIGASVNRDASPAIIDVGPRWIVAQLPSADALLDLEPDFARSARFEKRLGAVGLSLFGAHAHAATCGDADADASETPAIEVRSFAPSDGVEEDPVCGSGNGCVAVFRSIHGMLSSGGDSYLATQGRKVGRDGRISVGVDADGKVTIGGACVTCVDGKLFDQ</sequence>
<evidence type="ECO:0000256" key="1">
    <source>
        <dbReference type="PIRSR" id="PIRSR016184-1"/>
    </source>
</evidence>
<dbReference type="OrthoDB" id="75169at2759"/>